<dbReference type="Gene3D" id="3.50.50.60">
    <property type="entry name" value="FAD/NAD(P)-binding domain"/>
    <property type="match status" value="2"/>
</dbReference>
<keyword evidence="11" id="KW-1185">Reference proteome</keyword>
<dbReference type="InterPro" id="IPR036188">
    <property type="entry name" value="FAD/NAD-bd_sf"/>
</dbReference>
<dbReference type="Proteomes" id="UP001194746">
    <property type="component" value="Unassembled WGS sequence"/>
</dbReference>
<evidence type="ECO:0000259" key="9">
    <source>
        <dbReference type="Pfam" id="PF07992"/>
    </source>
</evidence>
<comment type="similarity">
    <text evidence="2">Belongs to the FAD-binding monooxygenase family.</text>
</comment>
<keyword evidence="3" id="KW-0285">Flavoprotein</keyword>
<evidence type="ECO:0000256" key="7">
    <source>
        <dbReference type="ARBA" id="ARBA00023033"/>
    </source>
</evidence>
<dbReference type="Pfam" id="PF07992">
    <property type="entry name" value="Pyr_redox_2"/>
    <property type="match status" value="1"/>
</dbReference>
<protein>
    <recommendedName>
        <fullName evidence="9">FAD/NAD(P)-binding domain-containing protein</fullName>
    </recommendedName>
</protein>
<dbReference type="GO" id="GO:0004497">
    <property type="term" value="F:monooxygenase activity"/>
    <property type="evidence" value="ECO:0007669"/>
    <property type="project" value="UniProtKB-KW"/>
</dbReference>
<evidence type="ECO:0000256" key="6">
    <source>
        <dbReference type="ARBA" id="ARBA00023002"/>
    </source>
</evidence>
<evidence type="ECO:0000256" key="8">
    <source>
        <dbReference type="SAM" id="MobiDB-lite"/>
    </source>
</evidence>
<dbReference type="PRINTS" id="PR00368">
    <property type="entry name" value="FADPNR"/>
</dbReference>
<keyword evidence="6" id="KW-0560">Oxidoreductase</keyword>
<dbReference type="InterPro" id="IPR050775">
    <property type="entry name" value="FAD-binding_Monooxygenases"/>
</dbReference>
<comment type="cofactor">
    <cofactor evidence="1">
        <name>FAD</name>
        <dbReference type="ChEBI" id="CHEBI:57692"/>
    </cofactor>
</comment>
<dbReference type="SUPFAM" id="SSF51905">
    <property type="entry name" value="FAD/NAD(P)-binding domain"/>
    <property type="match status" value="1"/>
</dbReference>
<evidence type="ECO:0000313" key="11">
    <source>
        <dbReference type="Proteomes" id="UP001194746"/>
    </source>
</evidence>
<accession>A0AAD4CWT6</accession>
<dbReference type="InterPro" id="IPR023753">
    <property type="entry name" value="FAD/NAD-binding_dom"/>
</dbReference>
<keyword evidence="5" id="KW-0521">NADP</keyword>
<evidence type="ECO:0000256" key="2">
    <source>
        <dbReference type="ARBA" id="ARBA00010139"/>
    </source>
</evidence>
<dbReference type="FunFam" id="3.50.50.60:FF:000341">
    <property type="entry name" value="Baeyer-Villiger monooxygenase"/>
    <property type="match status" value="1"/>
</dbReference>
<dbReference type="PANTHER" id="PTHR43098">
    <property type="entry name" value="L-ORNITHINE N(5)-MONOOXYGENASE-RELATED"/>
    <property type="match status" value="1"/>
</dbReference>
<dbReference type="AlphaFoldDB" id="A0AAD4CWT6"/>
<dbReference type="PRINTS" id="PR00411">
    <property type="entry name" value="PNDRDTASEI"/>
</dbReference>
<keyword evidence="4" id="KW-0274">FAD</keyword>
<sequence length="653" mass="73911">MAAVLRNLDHHELTGDGNGPPEESPVGIIDPERLRRKYLEERDKRLENNNGVDQYCVIDDATKASQKYLTDPYIEPGFTRDPVDVDCDVIIIGGGYGGLLCAVRLLQQGITNFRIIEKAGDFGGTWYWNRYPGAQCDIESYIYMPLLEETGYMPTEKYSHANELRAHAERIGKQFELYPRTLFQTETMKLSWDESLQRWHTQTNWGDQIRSKFIIPAAGPLHRPKLPGVPGLEEFKGHTFHSSRWDYNYTGGDCTGSLVKLADKRVAIIGTGATAVQIVPHLGQWAKEVYVFQRTPSSIDVRNNRPTDSEWAGRLTKGWQQRRMDNFDILVSGGYQEEDLVSDGWTDIIRKLLRRPDMNSTADPASVAAKLQLTDFEKMNSIRARVDTIVKDPATAEALKPWYNQFCKRPCFHDAYLQTFNRPNVTLVDTNGRGIDRLTERGIVAKGQEYEVDCLIYATGFELATEWSHRAGFEIYGRDGITTSDRWRDGRLTFHGWASRGFPNCFFIGVVQAALSPNFLHVTAEQAAHFAYVIKRAITDDISTVEPTEEAETAWVNTCIELGKPTRSFLKDCTPGYYNNEGQLDSLRFQRDIRYGGGSPAFFKILHEWREADQLEGLELSSSIIRITGPLVLTCERARSIPVVATVAHITGK</sequence>
<evidence type="ECO:0000313" key="10">
    <source>
        <dbReference type="EMBL" id="KAF9894159.1"/>
    </source>
</evidence>
<evidence type="ECO:0000256" key="3">
    <source>
        <dbReference type="ARBA" id="ARBA00022630"/>
    </source>
</evidence>
<name>A0AAD4CWT6_ASPNN</name>
<feature type="domain" description="FAD/NAD(P)-binding" evidence="9">
    <location>
        <begin position="88"/>
        <end position="298"/>
    </location>
</feature>
<evidence type="ECO:0000256" key="1">
    <source>
        <dbReference type="ARBA" id="ARBA00001974"/>
    </source>
</evidence>
<evidence type="ECO:0000256" key="5">
    <source>
        <dbReference type="ARBA" id="ARBA00022857"/>
    </source>
</evidence>
<gene>
    <name evidence="10" type="ORF">FE257_009132</name>
</gene>
<feature type="region of interest" description="Disordered" evidence="8">
    <location>
        <begin position="9"/>
        <end position="28"/>
    </location>
</feature>
<proteinExistence type="inferred from homology"/>
<keyword evidence="7" id="KW-0503">Monooxygenase</keyword>
<evidence type="ECO:0000256" key="4">
    <source>
        <dbReference type="ARBA" id="ARBA00022827"/>
    </source>
</evidence>
<reference evidence="10" key="2">
    <citation type="submission" date="2020-02" db="EMBL/GenBank/DDBJ databases">
        <authorList>
            <person name="Gilchrist C.L.M."/>
            <person name="Chooi Y.-H."/>
        </authorList>
    </citation>
    <scope>NUCLEOTIDE SEQUENCE</scope>
    <source>
        <strain evidence="10">MST-FP2251</strain>
    </source>
</reference>
<comment type="caution">
    <text evidence="10">The sequence shown here is derived from an EMBL/GenBank/DDBJ whole genome shotgun (WGS) entry which is preliminary data.</text>
</comment>
<organism evidence="10 11">
    <name type="scientific">Aspergillus nanangensis</name>
    <dbReference type="NCBI Taxonomy" id="2582783"/>
    <lineage>
        <taxon>Eukaryota</taxon>
        <taxon>Fungi</taxon>
        <taxon>Dikarya</taxon>
        <taxon>Ascomycota</taxon>
        <taxon>Pezizomycotina</taxon>
        <taxon>Eurotiomycetes</taxon>
        <taxon>Eurotiomycetidae</taxon>
        <taxon>Eurotiales</taxon>
        <taxon>Aspergillaceae</taxon>
        <taxon>Aspergillus</taxon>
        <taxon>Aspergillus subgen. Circumdati</taxon>
    </lineage>
</organism>
<reference evidence="10" key="1">
    <citation type="journal article" date="2019" name="Beilstein J. Org. Chem.">
        <title>Nanangenines: drimane sesquiterpenoids as the dominant metabolite cohort of a novel Australian fungus, Aspergillus nanangensis.</title>
        <authorList>
            <person name="Lacey H.J."/>
            <person name="Gilchrist C.L.M."/>
            <person name="Crombie A."/>
            <person name="Kalaitzis J.A."/>
            <person name="Vuong D."/>
            <person name="Rutledge P.J."/>
            <person name="Turner P."/>
            <person name="Pitt J.I."/>
            <person name="Lacey E."/>
            <person name="Chooi Y.H."/>
            <person name="Piggott A.M."/>
        </authorList>
    </citation>
    <scope>NUCLEOTIDE SEQUENCE</scope>
    <source>
        <strain evidence="10">MST-FP2251</strain>
    </source>
</reference>
<dbReference type="EMBL" id="VCAU01000005">
    <property type="protein sequence ID" value="KAF9894159.1"/>
    <property type="molecule type" value="Genomic_DNA"/>
</dbReference>
<dbReference type="PANTHER" id="PTHR43098:SF4">
    <property type="entry name" value="BLR3857 PROTEIN"/>
    <property type="match status" value="1"/>
</dbReference>